<dbReference type="WBParaSite" id="HCON_00067185-00001">
    <property type="protein sequence ID" value="HCON_00067185-00001"/>
    <property type="gene ID" value="HCON_00067185"/>
</dbReference>
<keyword evidence="4 6" id="KW-1133">Transmembrane helix</keyword>
<evidence type="ECO:0000256" key="1">
    <source>
        <dbReference type="ARBA" id="ARBA00004141"/>
    </source>
</evidence>
<dbReference type="Proteomes" id="UP000025227">
    <property type="component" value="Unplaced"/>
</dbReference>
<feature type="transmembrane region" description="Helical" evidence="6">
    <location>
        <begin position="193"/>
        <end position="213"/>
    </location>
</feature>
<dbReference type="InterPro" id="IPR050920">
    <property type="entry name" value="Nematode_rcpt-like_delta"/>
</dbReference>
<evidence type="ECO:0000256" key="2">
    <source>
        <dbReference type="ARBA" id="ARBA00009166"/>
    </source>
</evidence>
<dbReference type="PANTHER" id="PTHR22945:SF95">
    <property type="entry name" value="SERPENTINE RECEPTOR, CLASS D (DELTA)"/>
    <property type="match status" value="1"/>
</dbReference>
<reference evidence="8" key="1">
    <citation type="submission" date="2020-12" db="UniProtKB">
        <authorList>
            <consortium name="WormBaseParasite"/>
        </authorList>
    </citation>
    <scope>IDENTIFICATION</scope>
    <source>
        <strain evidence="8">MHco3</strain>
    </source>
</reference>
<keyword evidence="5 6" id="KW-0472">Membrane</keyword>
<feature type="transmembrane region" description="Helical" evidence="6">
    <location>
        <begin position="86"/>
        <end position="110"/>
    </location>
</feature>
<comment type="subcellular location">
    <subcellularLocation>
        <location evidence="1">Membrane</location>
        <topology evidence="1">Multi-pass membrane protein</topology>
    </subcellularLocation>
</comment>
<accession>A0A7I4YAF2</accession>
<evidence type="ECO:0000313" key="8">
    <source>
        <dbReference type="WBParaSite" id="HCON_00067185-00001"/>
    </source>
</evidence>
<dbReference type="InterPro" id="IPR019421">
    <property type="entry name" value="7TM_GPCR_serpentine_rcpt_Srd"/>
</dbReference>
<dbReference type="OrthoDB" id="5865968at2759"/>
<proteinExistence type="inferred from homology"/>
<dbReference type="AlphaFoldDB" id="A0A7I4YAF2"/>
<evidence type="ECO:0000313" key="7">
    <source>
        <dbReference type="Proteomes" id="UP000025227"/>
    </source>
</evidence>
<feature type="transmembrane region" description="Helical" evidence="6">
    <location>
        <begin position="46"/>
        <end position="66"/>
    </location>
</feature>
<sequence>MTFIDFNPVFVNCYYAIFVTVAVGTNLLLLYLINYRTPDIARSMKAMLMNISTAQIVLALLGWFSQARVAPGSDSTAFIPAGPSRILSPIAYLVVCDSIFALISYVELMIVHTMFYRYRMLQTKQMSTAQLLLSFVMMAILPLVIVILLNFGFRQYDGVMENTIRMDSQHNLEKYDEFGGFKLANTLHNIKSAIAVLITVASSIAILFLRYFILKTLNIKNQQLSGRTAQSSEMFLKVNQSRNVQVRFDIH</sequence>
<dbReference type="PANTHER" id="PTHR22945">
    <property type="entry name" value="SERPENTINE RECEPTOR, CLASS D DELTA"/>
    <property type="match status" value="1"/>
</dbReference>
<evidence type="ECO:0000256" key="3">
    <source>
        <dbReference type="ARBA" id="ARBA00022692"/>
    </source>
</evidence>
<feature type="transmembrane region" description="Helical" evidence="6">
    <location>
        <begin position="14"/>
        <end position="34"/>
    </location>
</feature>
<evidence type="ECO:0000256" key="6">
    <source>
        <dbReference type="SAM" id="Phobius"/>
    </source>
</evidence>
<name>A0A7I4YAF2_HAECO</name>
<keyword evidence="3 6" id="KW-0812">Transmembrane</keyword>
<feature type="transmembrane region" description="Helical" evidence="6">
    <location>
        <begin position="131"/>
        <end position="153"/>
    </location>
</feature>
<evidence type="ECO:0000256" key="5">
    <source>
        <dbReference type="ARBA" id="ARBA00023136"/>
    </source>
</evidence>
<organism evidence="7 8">
    <name type="scientific">Haemonchus contortus</name>
    <name type="common">Barber pole worm</name>
    <dbReference type="NCBI Taxonomy" id="6289"/>
    <lineage>
        <taxon>Eukaryota</taxon>
        <taxon>Metazoa</taxon>
        <taxon>Ecdysozoa</taxon>
        <taxon>Nematoda</taxon>
        <taxon>Chromadorea</taxon>
        <taxon>Rhabditida</taxon>
        <taxon>Rhabditina</taxon>
        <taxon>Rhabditomorpha</taxon>
        <taxon>Strongyloidea</taxon>
        <taxon>Trichostrongylidae</taxon>
        <taxon>Haemonchus</taxon>
    </lineage>
</organism>
<evidence type="ECO:0000256" key="4">
    <source>
        <dbReference type="ARBA" id="ARBA00022989"/>
    </source>
</evidence>
<dbReference type="GO" id="GO:0016020">
    <property type="term" value="C:membrane"/>
    <property type="evidence" value="ECO:0007669"/>
    <property type="project" value="UniProtKB-SubCell"/>
</dbReference>
<dbReference type="Pfam" id="PF10317">
    <property type="entry name" value="7TM_GPCR_Srd"/>
    <property type="match status" value="1"/>
</dbReference>
<keyword evidence="7" id="KW-1185">Reference proteome</keyword>
<protein>
    <submittedName>
        <fullName evidence="8">G_PROTEIN_RECEP_F1_2 domain-containing protein</fullName>
    </submittedName>
</protein>
<comment type="similarity">
    <text evidence="2">Belongs to the nematode receptor-like protein srd family.</text>
</comment>